<feature type="region of interest" description="Disordered" evidence="1">
    <location>
        <begin position="40"/>
        <end position="59"/>
    </location>
</feature>
<dbReference type="AlphaFoldDB" id="A0A9D6QK82"/>
<proteinExistence type="predicted"/>
<protein>
    <submittedName>
        <fullName evidence="2">Uncharacterized protein</fullName>
    </submittedName>
</protein>
<evidence type="ECO:0000313" key="3">
    <source>
        <dbReference type="Proteomes" id="UP000807850"/>
    </source>
</evidence>
<dbReference type="Proteomes" id="UP000807850">
    <property type="component" value="Unassembled WGS sequence"/>
</dbReference>
<reference evidence="2" key="1">
    <citation type="submission" date="2020-07" db="EMBL/GenBank/DDBJ databases">
        <title>Huge and variable diversity of episymbiotic CPR bacteria and DPANN archaea in groundwater ecosystems.</title>
        <authorList>
            <person name="He C.Y."/>
            <person name="Keren R."/>
            <person name="Whittaker M."/>
            <person name="Farag I.F."/>
            <person name="Doudna J."/>
            <person name="Cate J.H.D."/>
            <person name="Banfield J.F."/>
        </authorList>
    </citation>
    <scope>NUCLEOTIDE SEQUENCE</scope>
    <source>
        <strain evidence="2">NC_groundwater_928_Pr1_S-0.2um_72_17</strain>
    </source>
</reference>
<dbReference type="EMBL" id="JACQAY010000215">
    <property type="protein sequence ID" value="MBI3539931.1"/>
    <property type="molecule type" value="Genomic_DNA"/>
</dbReference>
<evidence type="ECO:0000313" key="2">
    <source>
        <dbReference type="EMBL" id="MBI3539931.1"/>
    </source>
</evidence>
<evidence type="ECO:0000256" key="1">
    <source>
        <dbReference type="SAM" id="MobiDB-lite"/>
    </source>
</evidence>
<accession>A0A9D6QK82</accession>
<name>A0A9D6QK82_UNCEI</name>
<sequence length="59" mass="6673">MIAETYRVGQEKFGRPTHARFLLEPGELPRALSALEILHDDEPSPERGPFTSRIVARRG</sequence>
<organism evidence="2 3">
    <name type="scientific">Eiseniibacteriota bacterium</name>
    <dbReference type="NCBI Taxonomy" id="2212470"/>
    <lineage>
        <taxon>Bacteria</taxon>
        <taxon>Candidatus Eiseniibacteriota</taxon>
    </lineage>
</organism>
<comment type="caution">
    <text evidence="2">The sequence shown here is derived from an EMBL/GenBank/DDBJ whole genome shotgun (WGS) entry which is preliminary data.</text>
</comment>
<gene>
    <name evidence="2" type="ORF">HY076_06630</name>
</gene>